<keyword evidence="1" id="KW-0812">Transmembrane</keyword>
<accession>A0A8J3HXJ3</accession>
<feature type="transmembrane region" description="Helical" evidence="1">
    <location>
        <begin position="50"/>
        <end position="75"/>
    </location>
</feature>
<protein>
    <submittedName>
        <fullName evidence="2">Uncharacterized protein</fullName>
    </submittedName>
</protein>
<keyword evidence="1" id="KW-1133">Transmembrane helix</keyword>
<keyword evidence="1" id="KW-0472">Membrane</keyword>
<dbReference type="EMBL" id="BNJF01000001">
    <property type="protein sequence ID" value="GHO42915.1"/>
    <property type="molecule type" value="Genomic_DNA"/>
</dbReference>
<name>A0A8J3HXJ3_9CHLR</name>
<dbReference type="Proteomes" id="UP000612362">
    <property type="component" value="Unassembled WGS sequence"/>
</dbReference>
<evidence type="ECO:0000313" key="3">
    <source>
        <dbReference type="Proteomes" id="UP000612362"/>
    </source>
</evidence>
<sequence>MSDFEKDDCLSKDEVKFTDLELPKRGLRFRVLASGQHIFRIARYPAVRGATLVVLAALLLFIFLPDLVAISQLLFNNHTSQVQQATDTQPCSLSVIIVSSPGPFNGAHYWRKGVQKKTAQGSECIEKTDTHTCTVSGGTVNEVSTNIDDGTWQVVNLAGTPQAVKCR</sequence>
<organism evidence="2 3">
    <name type="scientific">Ktedonospora formicarum</name>
    <dbReference type="NCBI Taxonomy" id="2778364"/>
    <lineage>
        <taxon>Bacteria</taxon>
        <taxon>Bacillati</taxon>
        <taxon>Chloroflexota</taxon>
        <taxon>Ktedonobacteria</taxon>
        <taxon>Ktedonobacterales</taxon>
        <taxon>Ktedonobacteraceae</taxon>
        <taxon>Ktedonospora</taxon>
    </lineage>
</organism>
<reference evidence="2" key="1">
    <citation type="submission" date="2020-10" db="EMBL/GenBank/DDBJ databases">
        <title>Taxonomic study of unclassified bacteria belonging to the class Ktedonobacteria.</title>
        <authorList>
            <person name="Yabe S."/>
            <person name="Wang C.M."/>
            <person name="Zheng Y."/>
            <person name="Sakai Y."/>
            <person name="Cavaletti L."/>
            <person name="Monciardini P."/>
            <person name="Donadio S."/>
        </authorList>
    </citation>
    <scope>NUCLEOTIDE SEQUENCE</scope>
    <source>
        <strain evidence="2">SOSP1-1</strain>
    </source>
</reference>
<proteinExistence type="predicted"/>
<evidence type="ECO:0000256" key="1">
    <source>
        <dbReference type="SAM" id="Phobius"/>
    </source>
</evidence>
<gene>
    <name evidence="2" type="ORF">KSX_10780</name>
</gene>
<evidence type="ECO:0000313" key="2">
    <source>
        <dbReference type="EMBL" id="GHO42915.1"/>
    </source>
</evidence>
<dbReference type="AlphaFoldDB" id="A0A8J3HXJ3"/>
<comment type="caution">
    <text evidence="2">The sequence shown here is derived from an EMBL/GenBank/DDBJ whole genome shotgun (WGS) entry which is preliminary data.</text>
</comment>
<dbReference type="RefSeq" id="WP_220192413.1">
    <property type="nucleotide sequence ID" value="NZ_BNJF01000001.1"/>
</dbReference>
<keyword evidence="3" id="KW-1185">Reference proteome</keyword>